<evidence type="ECO:0000313" key="2">
    <source>
        <dbReference type="Proteomes" id="UP000076407"/>
    </source>
</evidence>
<evidence type="ECO:0000313" key="1">
    <source>
        <dbReference type="EnsemblMetazoa" id="AQUA014527-PA"/>
    </source>
</evidence>
<name>A0A182XRQ6_ANOQN</name>
<accession>A0A182XRQ6</accession>
<dbReference type="Proteomes" id="UP000076407">
    <property type="component" value="Unassembled WGS sequence"/>
</dbReference>
<dbReference type="VEuPathDB" id="VectorBase:AQUA014527"/>
<sequence>GRTATPEANGSGARLFCTSLSSTLGGRLVIWAPRRTALFYLSSTTTFALCVVRV</sequence>
<keyword evidence="2" id="KW-1185">Reference proteome</keyword>
<dbReference type="AlphaFoldDB" id="A0A182XRQ6"/>
<organism evidence="1 2">
    <name type="scientific">Anopheles quadriannulatus</name>
    <name type="common">Mosquito</name>
    <dbReference type="NCBI Taxonomy" id="34691"/>
    <lineage>
        <taxon>Eukaryota</taxon>
        <taxon>Metazoa</taxon>
        <taxon>Ecdysozoa</taxon>
        <taxon>Arthropoda</taxon>
        <taxon>Hexapoda</taxon>
        <taxon>Insecta</taxon>
        <taxon>Pterygota</taxon>
        <taxon>Neoptera</taxon>
        <taxon>Endopterygota</taxon>
        <taxon>Diptera</taxon>
        <taxon>Nematocera</taxon>
        <taxon>Culicoidea</taxon>
        <taxon>Culicidae</taxon>
        <taxon>Anophelinae</taxon>
        <taxon>Anopheles</taxon>
    </lineage>
</organism>
<protein>
    <submittedName>
        <fullName evidence="1">Uncharacterized protein</fullName>
    </submittedName>
</protein>
<reference evidence="1" key="1">
    <citation type="submission" date="2020-05" db="UniProtKB">
        <authorList>
            <consortium name="EnsemblMetazoa"/>
        </authorList>
    </citation>
    <scope>IDENTIFICATION</scope>
    <source>
        <strain evidence="1">SANGQUA</strain>
    </source>
</reference>
<proteinExistence type="predicted"/>
<dbReference type="EnsemblMetazoa" id="AQUA014527-RA">
    <property type="protein sequence ID" value="AQUA014527-PA"/>
    <property type="gene ID" value="AQUA014527"/>
</dbReference>